<dbReference type="Proteomes" id="UP000186883">
    <property type="component" value="Unassembled WGS sequence"/>
</dbReference>
<dbReference type="AlphaFoldDB" id="A0A154M6S9"/>
<dbReference type="EMBL" id="LOBU02000007">
    <property type="protein sequence ID" value="OKA09563.1"/>
    <property type="molecule type" value="Genomic_DNA"/>
</dbReference>
<evidence type="ECO:0000313" key="2">
    <source>
        <dbReference type="EMBL" id="OKA09563.1"/>
    </source>
</evidence>
<reference evidence="2 4" key="2">
    <citation type="submission" date="2016-11" db="EMBL/GenBank/DDBJ databases">
        <title>Genome sequencing of Amycolatopsis regifaucium.</title>
        <authorList>
            <person name="Mayilraj S."/>
            <person name="Kaur N."/>
        </authorList>
    </citation>
    <scope>NUCLEOTIDE SEQUENCE [LARGE SCALE GENOMIC DNA]</scope>
    <source>
        <strain evidence="2 4">GY080</strain>
    </source>
</reference>
<dbReference type="EMBL" id="LQCI01000050">
    <property type="protein sequence ID" value="KZB80067.1"/>
    <property type="molecule type" value="Genomic_DNA"/>
</dbReference>
<evidence type="ECO:0000313" key="4">
    <source>
        <dbReference type="Proteomes" id="UP000186883"/>
    </source>
</evidence>
<organism evidence="1 3">
    <name type="scientific">Amycolatopsis regifaucium</name>
    <dbReference type="NCBI Taxonomy" id="546365"/>
    <lineage>
        <taxon>Bacteria</taxon>
        <taxon>Bacillati</taxon>
        <taxon>Actinomycetota</taxon>
        <taxon>Actinomycetes</taxon>
        <taxon>Pseudonocardiales</taxon>
        <taxon>Pseudonocardiaceae</taxon>
        <taxon>Amycolatopsis</taxon>
    </lineage>
</organism>
<evidence type="ECO:0000313" key="3">
    <source>
        <dbReference type="Proteomes" id="UP000076321"/>
    </source>
</evidence>
<sequence>MRFLLAIRRYPDSKVLTMNLLPVHSPSPAGDPVDAVVEPPADSVGYEPPLLFDLGHVRELTLGSSSSGSADSNSQYYW</sequence>
<dbReference type="NCBIfam" id="NF033521">
    <property type="entry name" value="lasso_leader_L3"/>
    <property type="match status" value="1"/>
</dbReference>
<keyword evidence="4" id="KW-1185">Reference proteome</keyword>
<reference evidence="1 3" key="1">
    <citation type="submission" date="2015-12" db="EMBL/GenBank/DDBJ databases">
        <title>Amycolatopsis regifaucium genome sequencing and assembly.</title>
        <authorList>
            <person name="Mayilraj S."/>
        </authorList>
    </citation>
    <scope>NUCLEOTIDE SEQUENCE [LARGE SCALE GENOMIC DNA]</scope>
    <source>
        <strain evidence="1 3">GY080</strain>
    </source>
</reference>
<dbReference type="Proteomes" id="UP000076321">
    <property type="component" value="Unassembled WGS sequence"/>
</dbReference>
<gene>
    <name evidence="2" type="ORF">ATP06_0208930</name>
    <name evidence="1" type="ORF">AVL48_13620</name>
</gene>
<protein>
    <submittedName>
        <fullName evidence="1">Uncharacterized protein</fullName>
    </submittedName>
</protein>
<name>A0A154M6S9_9PSEU</name>
<proteinExistence type="predicted"/>
<comment type="caution">
    <text evidence="1">The sequence shown here is derived from an EMBL/GenBank/DDBJ whole genome shotgun (WGS) entry which is preliminary data.</text>
</comment>
<evidence type="ECO:0000313" key="1">
    <source>
        <dbReference type="EMBL" id="KZB80067.1"/>
    </source>
</evidence>
<accession>A0A154M6S9</accession>